<keyword evidence="2" id="KW-0614">Plasmid</keyword>
<keyword evidence="1" id="KW-1133">Transmembrane helix</keyword>
<dbReference type="RefSeq" id="WP_012477028.1">
    <property type="nucleotide sequence ID" value="NC_010850.1"/>
</dbReference>
<keyword evidence="1" id="KW-0472">Membrane</keyword>
<geneLocation type="plasmid" evidence="2">
    <name>pNSL1</name>
</geneLocation>
<dbReference type="AlphaFoldDB" id="Q06G83"/>
<reference evidence="2" key="1">
    <citation type="submission" date="2006-08" db="EMBL/GenBank/DDBJ databases">
        <title>The complete nucleotide sequence of Nocardia linear plasmid pNSL1.</title>
        <authorList>
            <person name="Zhu Y."/>
            <person name="Xu M."/>
            <person name="Qin Z."/>
        </authorList>
    </citation>
    <scope>NUCLEOTIDE SEQUENCE</scope>
    <source>
        <strain evidence="2">NS1</strain>
        <plasmid evidence="2">pNSL1</plasmid>
    </source>
</reference>
<dbReference type="EMBL" id="DQ888171">
    <property type="protein sequence ID" value="ABI79428.1"/>
    <property type="molecule type" value="Genomic_DNA"/>
</dbReference>
<feature type="transmembrane region" description="Helical" evidence="1">
    <location>
        <begin position="20"/>
        <end position="41"/>
    </location>
</feature>
<sequence>MSGRGREKRESDLQVYVRAAQVGVGCAFIVPVVWFLGQYWWTYRSWANLPVVLVEGIVAGGAATVEYVLTHPVPALLYLAGTALLWRFAFGRPSRRRDRRGWW</sequence>
<evidence type="ECO:0000313" key="2">
    <source>
        <dbReference type="EMBL" id="ABI79428.1"/>
    </source>
</evidence>
<evidence type="ECO:0000256" key="1">
    <source>
        <dbReference type="SAM" id="Phobius"/>
    </source>
</evidence>
<organism evidence="2">
    <name type="scientific">Rhodococcus sp. NS1</name>
    <dbReference type="NCBI Taxonomy" id="402236"/>
    <lineage>
        <taxon>Bacteria</taxon>
        <taxon>Bacillati</taxon>
        <taxon>Actinomycetota</taxon>
        <taxon>Actinomycetes</taxon>
        <taxon>Mycobacteriales</taxon>
        <taxon>Nocardiaceae</taxon>
        <taxon>Rhodococcus</taxon>
    </lineage>
</organism>
<feature type="transmembrane region" description="Helical" evidence="1">
    <location>
        <begin position="73"/>
        <end position="90"/>
    </location>
</feature>
<evidence type="ECO:0008006" key="3">
    <source>
        <dbReference type="Google" id="ProtNLM"/>
    </source>
</evidence>
<protein>
    <recommendedName>
        <fullName evidence="3">Transmembrane protein</fullName>
    </recommendedName>
</protein>
<name>Q06G83_9NOCA</name>
<keyword evidence="1" id="KW-0812">Transmembrane</keyword>
<accession>Q06G83</accession>
<gene>
    <name evidence="2" type="ORF">PNSL1.100</name>
</gene>
<proteinExistence type="predicted"/>